<keyword evidence="3" id="KW-1185">Reference proteome</keyword>
<sequence>MNPLIRFTNGFIFVINFAAELLKLTNDLLIFFEYSDYAYVFFKAASNVLALYKPYDYKIELFEKGKKALRYLLLYKMSILELELIKAYFIDNLNKGFIEPLTALFAALVLFAKKQDGSFRFCIDFRALNNFTRKDRYFFLLIDKTFARLLRAKIFTKLDIRQAFYVVSLTRFTNGSIFAINLATELSELTDDLFILPEYFDYAHVFFKAASNVLALHKPYDHKIELLEGKEKALRYSLLYKMSILELELIKAYLIDNLNKGFIEPLTALFAALVLFVKKQDGSFRFCIDFRALNNLIRKDRYPFLLIDKTFARLLRIKIFTKLDIRQAFHRIRMDLALKELTTFKTRYGAYKCKVLLFGLTNRPATY</sequence>
<dbReference type="PANTHER" id="PTHR24559:SF444">
    <property type="entry name" value="REVERSE TRANSCRIPTASE DOMAIN-CONTAINING PROTEIN"/>
    <property type="match status" value="1"/>
</dbReference>
<dbReference type="Proteomes" id="UP000006753">
    <property type="component" value="Unassembled WGS sequence"/>
</dbReference>
<dbReference type="SUPFAM" id="SSF56672">
    <property type="entry name" value="DNA/RNA polymerases"/>
    <property type="match status" value="2"/>
</dbReference>
<dbReference type="Gene3D" id="3.10.10.10">
    <property type="entry name" value="HIV Type 1 Reverse Transcriptase, subunit A, domain 1"/>
    <property type="match status" value="2"/>
</dbReference>
<gene>
    <name evidence="2" type="ORF">MBM_02128</name>
</gene>
<dbReference type="STRING" id="1072389.K1X4T9"/>
<dbReference type="InterPro" id="IPR043502">
    <property type="entry name" value="DNA/RNA_pol_sf"/>
</dbReference>
<dbReference type="InterPro" id="IPR053134">
    <property type="entry name" value="RNA-dir_DNA_polymerase"/>
</dbReference>
<dbReference type="eggNOG" id="KOG0017">
    <property type="taxonomic scope" value="Eukaryota"/>
</dbReference>
<evidence type="ECO:0000313" key="2">
    <source>
        <dbReference type="EMBL" id="EKD20176.1"/>
    </source>
</evidence>
<reference evidence="2 3" key="1">
    <citation type="journal article" date="2012" name="BMC Genomics">
        <title>Sequencing the genome of Marssonina brunnea reveals fungus-poplar co-evolution.</title>
        <authorList>
            <person name="Zhu S."/>
            <person name="Cao Y.-Z."/>
            <person name="Jiang C."/>
            <person name="Tan B.-Y."/>
            <person name="Wang Z."/>
            <person name="Feng S."/>
            <person name="Zhang L."/>
            <person name="Su X.-H."/>
            <person name="Brejova B."/>
            <person name="Vinar T."/>
            <person name="Xu M."/>
            <person name="Wang M.-X."/>
            <person name="Zhang S.-G."/>
            <person name="Huang M.-R."/>
            <person name="Wu R."/>
            <person name="Zhou Y."/>
        </authorList>
    </citation>
    <scope>NUCLEOTIDE SEQUENCE [LARGE SCALE GENOMIC DNA]</scope>
    <source>
        <strain evidence="2 3">MB_m1</strain>
    </source>
</reference>
<dbReference type="Pfam" id="PF00078">
    <property type="entry name" value="RVT_1"/>
    <property type="match status" value="1"/>
</dbReference>
<dbReference type="PROSITE" id="PS50878">
    <property type="entry name" value="RT_POL"/>
    <property type="match status" value="1"/>
</dbReference>
<dbReference type="AlphaFoldDB" id="K1X4T9"/>
<dbReference type="PANTHER" id="PTHR24559">
    <property type="entry name" value="TRANSPOSON TY3-I GAG-POL POLYPROTEIN"/>
    <property type="match status" value="1"/>
</dbReference>
<dbReference type="InParanoid" id="K1X4T9"/>
<dbReference type="OrthoDB" id="3561867at2759"/>
<evidence type="ECO:0000313" key="3">
    <source>
        <dbReference type="Proteomes" id="UP000006753"/>
    </source>
</evidence>
<proteinExistence type="predicted"/>
<feature type="domain" description="Reverse transcriptase" evidence="1">
    <location>
        <begin position="258"/>
        <end position="367"/>
    </location>
</feature>
<accession>K1X4T9</accession>
<name>K1X4T9_MARBU</name>
<protein>
    <submittedName>
        <fullName evidence="2">Polymerase</fullName>
    </submittedName>
</protein>
<dbReference type="HOGENOM" id="CLU_754546_0_0_1"/>
<evidence type="ECO:0000259" key="1">
    <source>
        <dbReference type="PROSITE" id="PS50878"/>
    </source>
</evidence>
<organism evidence="2 3">
    <name type="scientific">Marssonina brunnea f. sp. multigermtubi (strain MB_m1)</name>
    <name type="common">Marssonina leaf spot fungus</name>
    <dbReference type="NCBI Taxonomy" id="1072389"/>
    <lineage>
        <taxon>Eukaryota</taxon>
        <taxon>Fungi</taxon>
        <taxon>Dikarya</taxon>
        <taxon>Ascomycota</taxon>
        <taxon>Pezizomycotina</taxon>
        <taxon>Leotiomycetes</taxon>
        <taxon>Helotiales</taxon>
        <taxon>Drepanopezizaceae</taxon>
        <taxon>Drepanopeziza</taxon>
    </lineage>
</organism>
<dbReference type="CDD" id="cd01647">
    <property type="entry name" value="RT_LTR"/>
    <property type="match status" value="1"/>
</dbReference>
<dbReference type="KEGG" id="mbe:MBM_02128"/>
<dbReference type="EMBL" id="JH921430">
    <property type="protein sequence ID" value="EKD20176.1"/>
    <property type="molecule type" value="Genomic_DNA"/>
</dbReference>
<dbReference type="InterPro" id="IPR000477">
    <property type="entry name" value="RT_dom"/>
</dbReference>